<dbReference type="SMART" id="SM00256">
    <property type="entry name" value="FBOX"/>
    <property type="match status" value="1"/>
</dbReference>
<evidence type="ECO:0000256" key="1">
    <source>
        <dbReference type="SAM" id="MobiDB-lite"/>
    </source>
</evidence>
<dbReference type="InterPro" id="IPR017451">
    <property type="entry name" value="F-box-assoc_interact_dom"/>
</dbReference>
<dbReference type="SUPFAM" id="SSF50965">
    <property type="entry name" value="Galactose oxidase, central domain"/>
    <property type="match status" value="1"/>
</dbReference>
<dbReference type="InterPro" id="IPR001810">
    <property type="entry name" value="F-box_dom"/>
</dbReference>
<feature type="compositionally biased region" description="Basic and acidic residues" evidence="1">
    <location>
        <begin position="1"/>
        <end position="13"/>
    </location>
</feature>
<dbReference type="CDD" id="cd22157">
    <property type="entry name" value="F-box_AtFBW1-like"/>
    <property type="match status" value="1"/>
</dbReference>
<dbReference type="EMBL" id="OX459126">
    <property type="protein sequence ID" value="CAI9117697.1"/>
    <property type="molecule type" value="Genomic_DNA"/>
</dbReference>
<feature type="region of interest" description="Disordered" evidence="1">
    <location>
        <begin position="1"/>
        <end position="35"/>
    </location>
</feature>
<dbReference type="AlphaFoldDB" id="A0AAV1ED93"/>
<protein>
    <submittedName>
        <fullName evidence="3">OLC1v1019148C1</fullName>
    </submittedName>
</protein>
<name>A0AAV1ED93_OLDCO</name>
<dbReference type="InterPro" id="IPR011043">
    <property type="entry name" value="Gal_Oxase/kelch_b-propeller"/>
</dbReference>
<evidence type="ECO:0000259" key="2">
    <source>
        <dbReference type="SMART" id="SM00256"/>
    </source>
</evidence>
<dbReference type="PANTHER" id="PTHR31672:SF13">
    <property type="entry name" value="F-BOX PROTEIN CPR30-LIKE"/>
    <property type="match status" value="1"/>
</dbReference>
<gene>
    <name evidence="3" type="ORF">OLC1_LOCUS23720</name>
</gene>
<proteinExistence type="predicted"/>
<accession>A0AAV1ED93</accession>
<feature type="region of interest" description="Disordered" evidence="1">
    <location>
        <begin position="97"/>
        <end position="118"/>
    </location>
</feature>
<feature type="domain" description="F-box" evidence="2">
    <location>
        <begin position="37"/>
        <end position="77"/>
    </location>
</feature>
<dbReference type="NCBIfam" id="TIGR01640">
    <property type="entry name" value="F_box_assoc_1"/>
    <property type="match status" value="1"/>
</dbReference>
<reference evidence="3" key="1">
    <citation type="submission" date="2023-03" db="EMBL/GenBank/DDBJ databases">
        <authorList>
            <person name="Julca I."/>
        </authorList>
    </citation>
    <scope>NUCLEOTIDE SEQUENCE</scope>
</reference>
<dbReference type="InterPro" id="IPR050796">
    <property type="entry name" value="SCF_F-box_component"/>
</dbReference>
<sequence length="402" mass="45254">MESESDPPKRNKINEGLPSSSSPPPTHEPDLSLMPDFPDEIATEILSRLPAKPLGKFKCVARPWLSLISSPEFIKTHLAVASRRDNYAHHRLMLSIATPSDDDDNGSEDSDDDAGAGVGDRDPEHLLYALDSILNPASDETEATPAEVFGIDYLIQSNKSYYPLGSCNGLVCVRTLIDELFLCNPCTKKLKKLPHLGTKWGYMGAEFGFGYDALNDDYKVIGVSQYVNEIIVYSLKTDSWRRIEDFKSVLDGEFSRLHYVNGKFYWPTLDVNDDWKIASFDLGNETYGIMDFPPEEKEVRYSFGLGEMGGCLSVIYDCRNIYADVWIWKESWIKVVSIPYIDALPASYYITQSVWESRDGEILCILRSALFLIDPKAKTSCRYMQIGLIETAFTHVESLVSP</sequence>
<dbReference type="InterPro" id="IPR036047">
    <property type="entry name" value="F-box-like_dom_sf"/>
</dbReference>
<dbReference type="PANTHER" id="PTHR31672">
    <property type="entry name" value="BNACNNG10540D PROTEIN"/>
    <property type="match status" value="1"/>
</dbReference>
<dbReference type="Gene3D" id="1.20.1280.50">
    <property type="match status" value="1"/>
</dbReference>
<feature type="compositionally biased region" description="Acidic residues" evidence="1">
    <location>
        <begin position="100"/>
        <end position="114"/>
    </location>
</feature>
<evidence type="ECO:0000313" key="4">
    <source>
        <dbReference type="Proteomes" id="UP001161247"/>
    </source>
</evidence>
<dbReference type="SUPFAM" id="SSF81383">
    <property type="entry name" value="F-box domain"/>
    <property type="match status" value="1"/>
</dbReference>
<evidence type="ECO:0000313" key="3">
    <source>
        <dbReference type="EMBL" id="CAI9117697.1"/>
    </source>
</evidence>
<dbReference type="InterPro" id="IPR013187">
    <property type="entry name" value="F-box-assoc_dom_typ3"/>
</dbReference>
<dbReference type="Pfam" id="PF08268">
    <property type="entry name" value="FBA_3"/>
    <property type="match status" value="1"/>
</dbReference>
<dbReference type="Pfam" id="PF00646">
    <property type="entry name" value="F-box"/>
    <property type="match status" value="1"/>
</dbReference>
<dbReference type="Proteomes" id="UP001161247">
    <property type="component" value="Chromosome 9"/>
</dbReference>
<organism evidence="3 4">
    <name type="scientific">Oldenlandia corymbosa var. corymbosa</name>
    <dbReference type="NCBI Taxonomy" id="529605"/>
    <lineage>
        <taxon>Eukaryota</taxon>
        <taxon>Viridiplantae</taxon>
        <taxon>Streptophyta</taxon>
        <taxon>Embryophyta</taxon>
        <taxon>Tracheophyta</taxon>
        <taxon>Spermatophyta</taxon>
        <taxon>Magnoliopsida</taxon>
        <taxon>eudicotyledons</taxon>
        <taxon>Gunneridae</taxon>
        <taxon>Pentapetalae</taxon>
        <taxon>asterids</taxon>
        <taxon>lamiids</taxon>
        <taxon>Gentianales</taxon>
        <taxon>Rubiaceae</taxon>
        <taxon>Rubioideae</taxon>
        <taxon>Spermacoceae</taxon>
        <taxon>Hedyotis-Oldenlandia complex</taxon>
        <taxon>Oldenlandia</taxon>
    </lineage>
</organism>
<keyword evidence="4" id="KW-1185">Reference proteome</keyword>